<sequence length="108" mass="11385">HARTWWHSGGNVTETLIVMNDPTSAIRCARKGSDRAAARIAIPSAVRTTNRISPCCPPGTTDCSAADTGSIVNANLAMGLTRMTDAQTAASTPVRLKVMRSSAPVPYM</sequence>
<name>A0A8J4DAY1_9CHLO</name>
<dbReference type="AlphaFoldDB" id="A0A8J4DAY1"/>
<evidence type="ECO:0000313" key="1">
    <source>
        <dbReference type="EMBL" id="GIL99198.1"/>
    </source>
</evidence>
<evidence type="ECO:0000313" key="2">
    <source>
        <dbReference type="Proteomes" id="UP000722791"/>
    </source>
</evidence>
<proteinExistence type="predicted"/>
<dbReference type="Proteomes" id="UP000722791">
    <property type="component" value="Unassembled WGS sequence"/>
</dbReference>
<dbReference type="EMBL" id="BNCQ01000006">
    <property type="protein sequence ID" value="GIL99198.1"/>
    <property type="molecule type" value="Genomic_DNA"/>
</dbReference>
<gene>
    <name evidence="1" type="ORF">Vretimale_4420</name>
</gene>
<accession>A0A8J4DAY1</accession>
<organism evidence="1 2">
    <name type="scientific">Volvox reticuliferus</name>
    <dbReference type="NCBI Taxonomy" id="1737510"/>
    <lineage>
        <taxon>Eukaryota</taxon>
        <taxon>Viridiplantae</taxon>
        <taxon>Chlorophyta</taxon>
        <taxon>core chlorophytes</taxon>
        <taxon>Chlorophyceae</taxon>
        <taxon>CS clade</taxon>
        <taxon>Chlamydomonadales</taxon>
        <taxon>Volvocaceae</taxon>
        <taxon>Volvox</taxon>
    </lineage>
</organism>
<comment type="caution">
    <text evidence="1">The sequence shown here is derived from an EMBL/GenBank/DDBJ whole genome shotgun (WGS) entry which is preliminary data.</text>
</comment>
<protein>
    <submittedName>
        <fullName evidence="1">Uncharacterized protein</fullName>
    </submittedName>
</protein>
<reference evidence="1" key="1">
    <citation type="journal article" date="2021" name="Proc. Natl. Acad. Sci. U.S.A.">
        <title>Three genomes in the algal genus Volvox reveal the fate of a haploid sex-determining region after a transition to homothallism.</title>
        <authorList>
            <person name="Yamamoto K."/>
            <person name="Hamaji T."/>
            <person name="Kawai-Toyooka H."/>
            <person name="Matsuzaki R."/>
            <person name="Takahashi F."/>
            <person name="Nishimura Y."/>
            <person name="Kawachi M."/>
            <person name="Noguchi H."/>
            <person name="Minakuchi Y."/>
            <person name="Umen J.G."/>
            <person name="Toyoda A."/>
            <person name="Nozaki H."/>
        </authorList>
    </citation>
    <scope>NUCLEOTIDE SEQUENCE</scope>
    <source>
        <strain evidence="1">NIES-3785</strain>
    </source>
</reference>
<feature type="non-terminal residue" evidence="1">
    <location>
        <position position="1"/>
    </location>
</feature>